<dbReference type="PROSITE" id="PS51736">
    <property type="entry name" value="RECOMBINASES_3"/>
    <property type="match status" value="1"/>
</dbReference>
<dbReference type="CDD" id="cd03768">
    <property type="entry name" value="SR_ResInv"/>
    <property type="match status" value="1"/>
</dbReference>
<keyword evidence="3" id="KW-0233">DNA recombination</keyword>
<evidence type="ECO:0000256" key="3">
    <source>
        <dbReference type="ARBA" id="ARBA00023172"/>
    </source>
</evidence>
<keyword evidence="2" id="KW-0238">DNA-binding</keyword>
<dbReference type="InterPro" id="IPR006119">
    <property type="entry name" value="Resolv_N"/>
</dbReference>
<dbReference type="Pfam" id="PF07508">
    <property type="entry name" value="Recombinase"/>
    <property type="match status" value="1"/>
</dbReference>
<evidence type="ECO:0000259" key="8">
    <source>
        <dbReference type="PROSITE" id="PS51737"/>
    </source>
</evidence>
<protein>
    <submittedName>
        <fullName evidence="9">Recombinase family protein</fullName>
    </submittedName>
</protein>
<evidence type="ECO:0000256" key="6">
    <source>
        <dbReference type="SAM" id="Coils"/>
    </source>
</evidence>
<dbReference type="Gene3D" id="3.40.50.1390">
    <property type="entry name" value="Resolvase, N-terminal catalytic domain"/>
    <property type="match status" value="1"/>
</dbReference>
<dbReference type="Gene3D" id="3.90.1750.20">
    <property type="entry name" value="Putative Large Serine Recombinase, Chain B, Domain 2"/>
    <property type="match status" value="1"/>
</dbReference>
<dbReference type="InterPro" id="IPR050639">
    <property type="entry name" value="SSR_resolvase"/>
</dbReference>
<evidence type="ECO:0000256" key="2">
    <source>
        <dbReference type="ARBA" id="ARBA00023125"/>
    </source>
</evidence>
<dbReference type="GO" id="GO:0000150">
    <property type="term" value="F:DNA strand exchange activity"/>
    <property type="evidence" value="ECO:0007669"/>
    <property type="project" value="InterPro"/>
</dbReference>
<proteinExistence type="predicted"/>
<feature type="domain" description="Resolvase/invertase-type recombinase catalytic" evidence="7">
    <location>
        <begin position="3"/>
        <end position="150"/>
    </location>
</feature>
<name>A0A6P1MLK0_9FIRM</name>
<feature type="coiled-coil region" evidence="6">
    <location>
        <begin position="417"/>
        <end position="481"/>
    </location>
</feature>
<dbReference type="GO" id="GO:0015074">
    <property type="term" value="P:DNA integration"/>
    <property type="evidence" value="ECO:0007669"/>
    <property type="project" value="UniProtKB-KW"/>
</dbReference>
<dbReference type="PROSITE" id="PS00397">
    <property type="entry name" value="RECOMBINASES_1"/>
    <property type="match status" value="1"/>
</dbReference>
<dbReference type="Proteomes" id="UP000463883">
    <property type="component" value="Chromosome"/>
</dbReference>
<evidence type="ECO:0000256" key="1">
    <source>
        <dbReference type="ARBA" id="ARBA00022908"/>
    </source>
</evidence>
<dbReference type="InterPro" id="IPR036162">
    <property type="entry name" value="Resolvase-like_N_sf"/>
</dbReference>
<evidence type="ECO:0000256" key="4">
    <source>
        <dbReference type="PIRSR" id="PIRSR606118-50"/>
    </source>
</evidence>
<dbReference type="SMART" id="SM00857">
    <property type="entry name" value="Resolvase"/>
    <property type="match status" value="1"/>
</dbReference>
<dbReference type="PANTHER" id="PTHR30461">
    <property type="entry name" value="DNA-INVERTASE FROM LAMBDOID PROPHAGE"/>
    <property type="match status" value="1"/>
</dbReference>
<dbReference type="InterPro" id="IPR011109">
    <property type="entry name" value="DNA_bind_recombinase_dom"/>
</dbReference>
<accession>A0A6P1MLK0</accession>
<dbReference type="AlphaFoldDB" id="A0A6P1MLK0"/>
<keyword evidence="1" id="KW-0229">DNA integration</keyword>
<dbReference type="SUPFAM" id="SSF53041">
    <property type="entry name" value="Resolvase-like"/>
    <property type="match status" value="1"/>
</dbReference>
<sequence>MLKAALYIRVSTTYQIDKDSLPFQRQELINYAKYALGIDDFEVFEDAGYSGKNTERPAYQQMMSRIRKKEFTHLMVWKIDRISRNLLDFSSMYEELKKWEVTFVSKNEQFDTSTAMGEAMLKIILVFAELERKLTSERVKGVMMSRAEKGLWNGSKVPLGYSYNKGDDFPTINPSEAKIVQHIFNLYDELHSTGKVANALMESKITPRRTNMWYPKVINDMLKNPFYIGTYRYNLRAYPGGPLRKESEWIVVEDNHQGIISKEQFERVNNRIVSNRKAESPDAFKKHNHVFSKLVKCGICGQTYTPHLDRPRSDGYRPSVYICLSFSHANDCGNSTFGDIHHGPFIFNYLANVLKAKKSVTYKSTPEDLQNILLNGNCFNDIKALEDEGLNETYMTLLGNNPSDMLHPTDKGKLIQLSTDEIEYQNLEENKKKQERALERLQNLFLFSDDSIPEKEYLINRQKILDEIEQINIKIREYRKVEQRKLTANNSSFMRDVEFFYITHMLLNGQNIDFRKLVGIVGPKELNNVLSTMISEIVVLHRKIISITFTNGITHKFVYKQPIIQSSRKRTHK</sequence>
<evidence type="ECO:0000313" key="10">
    <source>
        <dbReference type="Proteomes" id="UP000463883"/>
    </source>
</evidence>
<keyword evidence="6" id="KW-0175">Coiled coil</keyword>
<organism evidence="9 10">
    <name type="scientific">Aminipila terrae</name>
    <dbReference type="NCBI Taxonomy" id="2697030"/>
    <lineage>
        <taxon>Bacteria</taxon>
        <taxon>Bacillati</taxon>
        <taxon>Bacillota</taxon>
        <taxon>Clostridia</taxon>
        <taxon>Peptostreptococcales</taxon>
        <taxon>Anaerovoracaceae</taxon>
        <taxon>Aminipila</taxon>
    </lineage>
</organism>
<dbReference type="InterPro" id="IPR038109">
    <property type="entry name" value="DNA_bind_recomb_sf"/>
</dbReference>
<reference evidence="9 10" key="1">
    <citation type="submission" date="2020-01" db="EMBL/GenBank/DDBJ databases">
        <title>Genomic analysis of Aminipila sp. CBA3637.</title>
        <authorList>
            <person name="Kim Y.B."/>
            <person name="Roh S.W."/>
        </authorList>
    </citation>
    <scope>NUCLEOTIDE SEQUENCE [LARGE SCALE GENOMIC DNA]</scope>
    <source>
        <strain evidence="9 10">CBA3637</strain>
    </source>
</reference>
<feature type="domain" description="Recombinase" evidence="8">
    <location>
        <begin position="158"/>
        <end position="278"/>
    </location>
</feature>
<gene>
    <name evidence="9" type="ORF">Ami3637_16765</name>
</gene>
<dbReference type="Pfam" id="PF00239">
    <property type="entry name" value="Resolvase"/>
    <property type="match status" value="1"/>
</dbReference>
<dbReference type="PROSITE" id="PS51737">
    <property type="entry name" value="RECOMBINASE_DNA_BIND"/>
    <property type="match status" value="1"/>
</dbReference>
<dbReference type="GO" id="GO:0003677">
    <property type="term" value="F:DNA binding"/>
    <property type="evidence" value="ECO:0007669"/>
    <property type="project" value="UniProtKB-KW"/>
</dbReference>
<dbReference type="PANTHER" id="PTHR30461:SF23">
    <property type="entry name" value="DNA RECOMBINASE-RELATED"/>
    <property type="match status" value="1"/>
</dbReference>
<evidence type="ECO:0000313" key="9">
    <source>
        <dbReference type="EMBL" id="QHI74043.1"/>
    </source>
</evidence>
<evidence type="ECO:0000259" key="7">
    <source>
        <dbReference type="PROSITE" id="PS51736"/>
    </source>
</evidence>
<feature type="active site" description="O-(5'-phospho-DNA)-serine intermediate" evidence="4 5">
    <location>
        <position position="11"/>
    </location>
</feature>
<dbReference type="InterPro" id="IPR006118">
    <property type="entry name" value="Recombinase_CS"/>
</dbReference>
<dbReference type="KEGG" id="amic:Ami3637_16765"/>
<keyword evidence="10" id="KW-1185">Reference proteome</keyword>
<dbReference type="EMBL" id="CP047591">
    <property type="protein sequence ID" value="QHI74043.1"/>
    <property type="molecule type" value="Genomic_DNA"/>
</dbReference>
<evidence type="ECO:0000256" key="5">
    <source>
        <dbReference type="PROSITE-ProRule" id="PRU10137"/>
    </source>
</evidence>